<evidence type="ECO:0000313" key="4">
    <source>
        <dbReference type="Proteomes" id="UP000298210"/>
    </source>
</evidence>
<dbReference type="Proteomes" id="UP000298210">
    <property type="component" value="Unassembled WGS sequence"/>
</dbReference>
<evidence type="ECO:0008006" key="5">
    <source>
        <dbReference type="Google" id="ProtNLM"/>
    </source>
</evidence>
<gene>
    <name evidence="3" type="ORF">E2L03_08730</name>
</gene>
<reference evidence="3 4" key="1">
    <citation type="submission" date="2019-03" db="EMBL/GenBank/DDBJ databases">
        <authorList>
            <person name="Liu G."/>
        </authorList>
    </citation>
    <scope>NUCLEOTIDE SEQUENCE [LARGE SCALE GENOMIC DNA]</scope>
    <source>
        <strain evidence="3 4">DSM 19099</strain>
    </source>
</reference>
<evidence type="ECO:0000313" key="3">
    <source>
        <dbReference type="EMBL" id="TES49542.1"/>
    </source>
</evidence>
<feature type="region of interest" description="Disordered" evidence="1">
    <location>
        <begin position="189"/>
        <end position="216"/>
    </location>
</feature>
<protein>
    <recommendedName>
        <fullName evidence="5">Beta-channel forming cytolysin</fullName>
    </recommendedName>
</protein>
<keyword evidence="2" id="KW-0732">Signal</keyword>
<comment type="caution">
    <text evidence="3">The sequence shown here is derived from an EMBL/GenBank/DDBJ whole genome shotgun (WGS) entry which is preliminary data.</text>
</comment>
<accession>A0A4Y7WM11</accession>
<sequence length="314" mass="34945">MKKTVGLLSVSFLGAGLFFYNESANAENSFKEIVINENEVSSLSNSLEDETYYFYRLEEGTLTEEQAQDLTGESFKINNQDITIQGVSVYHSNGNTYSSLFFDELDVLDEENVKQRALKDYEVVDGLEVGIQQTEFRSSNFTVRDRYNSDAIMANFTSNLEVDNRGTSSGSDVIDVRYFNEVEPANSYQTRALTTNSSSNGSIQSYGPTENTGSGSTVSVGLSGLVPNISWSFSTLNSSITNQSSISSGYAQWQSDIPLGTSGSQNTFVTEPGVRYVSDSSRFTLYDEYEVHMYRNLSAEDIRTFSVTRFFNDL</sequence>
<feature type="compositionally biased region" description="Polar residues" evidence="1">
    <location>
        <begin position="189"/>
        <end position="211"/>
    </location>
</feature>
<feature type="signal peptide" evidence="2">
    <location>
        <begin position="1"/>
        <end position="26"/>
    </location>
</feature>
<evidence type="ECO:0000256" key="2">
    <source>
        <dbReference type="SAM" id="SignalP"/>
    </source>
</evidence>
<dbReference type="AlphaFoldDB" id="A0A4Y7WM11"/>
<organism evidence="3 4">
    <name type="scientific">Shouchella lehensis</name>
    <dbReference type="NCBI Taxonomy" id="300825"/>
    <lineage>
        <taxon>Bacteria</taxon>
        <taxon>Bacillati</taxon>
        <taxon>Bacillota</taxon>
        <taxon>Bacilli</taxon>
        <taxon>Bacillales</taxon>
        <taxon>Bacillaceae</taxon>
        <taxon>Shouchella</taxon>
    </lineage>
</organism>
<evidence type="ECO:0000256" key="1">
    <source>
        <dbReference type="SAM" id="MobiDB-lite"/>
    </source>
</evidence>
<proteinExistence type="predicted"/>
<dbReference type="EMBL" id="SNUX01000002">
    <property type="protein sequence ID" value="TES49542.1"/>
    <property type="molecule type" value="Genomic_DNA"/>
</dbReference>
<dbReference type="RefSeq" id="WP_134258969.1">
    <property type="nucleotide sequence ID" value="NZ_LDIM01000006.1"/>
</dbReference>
<name>A0A4Y7WM11_9BACI</name>
<feature type="chain" id="PRO_5021447988" description="Beta-channel forming cytolysin" evidence="2">
    <location>
        <begin position="27"/>
        <end position="314"/>
    </location>
</feature>